<feature type="compositionally biased region" description="Acidic residues" evidence="1">
    <location>
        <begin position="244"/>
        <end position="253"/>
    </location>
</feature>
<feature type="compositionally biased region" description="Basic and acidic residues" evidence="1">
    <location>
        <begin position="268"/>
        <end position="277"/>
    </location>
</feature>
<organism evidence="2 3">
    <name type="scientific">Stentor coeruleus</name>
    <dbReference type="NCBI Taxonomy" id="5963"/>
    <lineage>
        <taxon>Eukaryota</taxon>
        <taxon>Sar</taxon>
        <taxon>Alveolata</taxon>
        <taxon>Ciliophora</taxon>
        <taxon>Postciliodesmatophora</taxon>
        <taxon>Heterotrichea</taxon>
        <taxon>Heterotrichida</taxon>
        <taxon>Stentoridae</taxon>
        <taxon>Stentor</taxon>
    </lineage>
</organism>
<evidence type="ECO:0000256" key="1">
    <source>
        <dbReference type="SAM" id="MobiDB-lite"/>
    </source>
</evidence>
<protein>
    <submittedName>
        <fullName evidence="2">Uncharacterized protein</fullName>
    </submittedName>
</protein>
<feature type="region of interest" description="Disordered" evidence="1">
    <location>
        <begin position="239"/>
        <end position="277"/>
    </location>
</feature>
<sequence>MGCSSTREVSYISELKNECNKLMKENLDCISVIEYLLLKKNRQSLALRVISLKKRTEQYYEIIAKYRNFWISKTKKQQQDILSPAMAKCEKEQTEEKRQLIYAKEILYKIVEKLKGNWNKKHSNLGNLKESLESNSDILQKSASFYTNYYTENKEVIKKKAKELGKLVGDDLDIYEDIRTVTVEFYKHPEKRVYYTEDIEFIKKSKSHQTSKTKDELVIETKSLDESYNRVNDIEKNQSVENQYIDEESEYEREIDSSYLSSEDEETIRERLSYTQK</sequence>
<accession>A0A1R2BS59</accession>
<evidence type="ECO:0000313" key="3">
    <source>
        <dbReference type="Proteomes" id="UP000187209"/>
    </source>
</evidence>
<dbReference type="Proteomes" id="UP000187209">
    <property type="component" value="Unassembled WGS sequence"/>
</dbReference>
<dbReference type="EMBL" id="MPUH01000466">
    <property type="protein sequence ID" value="OMJ79531.1"/>
    <property type="molecule type" value="Genomic_DNA"/>
</dbReference>
<evidence type="ECO:0000313" key="2">
    <source>
        <dbReference type="EMBL" id="OMJ79531.1"/>
    </source>
</evidence>
<keyword evidence="3" id="KW-1185">Reference proteome</keyword>
<reference evidence="2 3" key="1">
    <citation type="submission" date="2016-11" db="EMBL/GenBank/DDBJ databases">
        <title>The macronuclear genome of Stentor coeruleus: a giant cell with tiny introns.</title>
        <authorList>
            <person name="Slabodnick M."/>
            <person name="Ruby J.G."/>
            <person name="Reiff S.B."/>
            <person name="Swart E.C."/>
            <person name="Gosai S."/>
            <person name="Prabakaran S."/>
            <person name="Witkowska E."/>
            <person name="Larue G.E."/>
            <person name="Fisher S."/>
            <person name="Freeman R.M."/>
            <person name="Gunawardena J."/>
            <person name="Chu W."/>
            <person name="Stover N.A."/>
            <person name="Gregory B.D."/>
            <person name="Nowacki M."/>
            <person name="Derisi J."/>
            <person name="Roy S.W."/>
            <person name="Marshall W.F."/>
            <person name="Sood P."/>
        </authorList>
    </citation>
    <scope>NUCLEOTIDE SEQUENCE [LARGE SCALE GENOMIC DNA]</scope>
    <source>
        <strain evidence="2">WM001</strain>
    </source>
</reference>
<gene>
    <name evidence="2" type="ORF">SteCoe_20423</name>
</gene>
<dbReference type="AlphaFoldDB" id="A0A1R2BS59"/>
<name>A0A1R2BS59_9CILI</name>
<comment type="caution">
    <text evidence="2">The sequence shown here is derived from an EMBL/GenBank/DDBJ whole genome shotgun (WGS) entry which is preliminary data.</text>
</comment>
<proteinExistence type="predicted"/>